<evidence type="ECO:0000313" key="3">
    <source>
        <dbReference type="Proteomes" id="UP001200307"/>
    </source>
</evidence>
<proteinExistence type="predicted"/>
<keyword evidence="1" id="KW-0472">Membrane</keyword>
<organism evidence="2 3">
    <name type="scientific">Segatella copri</name>
    <dbReference type="NCBI Taxonomy" id="165179"/>
    <lineage>
        <taxon>Bacteria</taxon>
        <taxon>Pseudomonadati</taxon>
        <taxon>Bacteroidota</taxon>
        <taxon>Bacteroidia</taxon>
        <taxon>Bacteroidales</taxon>
        <taxon>Prevotellaceae</taxon>
        <taxon>Segatella</taxon>
    </lineage>
</organism>
<keyword evidence="1" id="KW-1133">Transmembrane helix</keyword>
<dbReference type="AlphaFoldDB" id="A0AAW4YJ92"/>
<feature type="transmembrane region" description="Helical" evidence="1">
    <location>
        <begin position="6"/>
        <end position="25"/>
    </location>
</feature>
<dbReference type="Proteomes" id="UP001200307">
    <property type="component" value="Unassembled WGS sequence"/>
</dbReference>
<dbReference type="RefSeq" id="WP_254976162.1">
    <property type="nucleotide sequence ID" value="NZ_JANDXQ010000007.1"/>
</dbReference>
<evidence type="ECO:0000256" key="1">
    <source>
        <dbReference type="SAM" id="Phobius"/>
    </source>
</evidence>
<reference evidence="2" key="1">
    <citation type="submission" date="2021-12" db="EMBL/GenBank/DDBJ databases">
        <authorList>
            <person name="Lv X."/>
        </authorList>
    </citation>
    <scope>NUCLEOTIDE SEQUENCE</scope>
    <source>
        <strain evidence="2">HF2106</strain>
    </source>
</reference>
<dbReference type="EMBL" id="JAJTVO010000006">
    <property type="protein sequence ID" value="MCE4121694.1"/>
    <property type="molecule type" value="Genomic_DNA"/>
</dbReference>
<protein>
    <submittedName>
        <fullName evidence="2">Uncharacterized protein</fullName>
    </submittedName>
</protein>
<gene>
    <name evidence="2" type="ORF">LYY06_05345</name>
</gene>
<comment type="caution">
    <text evidence="2">The sequence shown here is derived from an EMBL/GenBank/DDBJ whole genome shotgun (WGS) entry which is preliminary data.</text>
</comment>
<evidence type="ECO:0000313" key="2">
    <source>
        <dbReference type="EMBL" id="MCE4121694.1"/>
    </source>
</evidence>
<accession>A0AAW4YJ92</accession>
<name>A0AAW4YJ92_9BACT</name>
<sequence length="192" mass="21288">MDKSCLIWIVVILIVGGGFVAYSNIKSDEAAEKKKVERQMEIADSIAQAKKDAESKKPCNRVGKYVYVDQVGVLHTELSCGAINEGGTLSGYATDEDGDDVDVSRSIKCGSGVKRILLKDMDKSLLKKSCHICIDDDMYEFLVQYGVSIPEKKKITGVNWISDSKRKFTEDDIDPEIKKYANAKSLAKKYGF</sequence>
<keyword evidence="1" id="KW-0812">Transmembrane</keyword>